<dbReference type="AlphaFoldDB" id="A0AAE1EXI2"/>
<evidence type="ECO:0000313" key="1">
    <source>
        <dbReference type="EMBL" id="KAK3862908.1"/>
    </source>
</evidence>
<sequence>MSRERVVVLAYADAPPPVVVIHSSCPSTVKDTRAVGPEDELSKVDMQIDNKITVCPHKSKLI</sequence>
<name>A0AAE1EXI2_PETCI</name>
<gene>
    <name evidence="1" type="ORF">Pcinc_031266</name>
</gene>
<dbReference type="EMBL" id="JAWQEG010004130">
    <property type="protein sequence ID" value="KAK3862908.1"/>
    <property type="molecule type" value="Genomic_DNA"/>
</dbReference>
<proteinExistence type="predicted"/>
<evidence type="ECO:0000313" key="2">
    <source>
        <dbReference type="Proteomes" id="UP001286313"/>
    </source>
</evidence>
<organism evidence="1 2">
    <name type="scientific">Petrolisthes cinctipes</name>
    <name type="common">Flat porcelain crab</name>
    <dbReference type="NCBI Taxonomy" id="88211"/>
    <lineage>
        <taxon>Eukaryota</taxon>
        <taxon>Metazoa</taxon>
        <taxon>Ecdysozoa</taxon>
        <taxon>Arthropoda</taxon>
        <taxon>Crustacea</taxon>
        <taxon>Multicrustacea</taxon>
        <taxon>Malacostraca</taxon>
        <taxon>Eumalacostraca</taxon>
        <taxon>Eucarida</taxon>
        <taxon>Decapoda</taxon>
        <taxon>Pleocyemata</taxon>
        <taxon>Anomura</taxon>
        <taxon>Galatheoidea</taxon>
        <taxon>Porcellanidae</taxon>
        <taxon>Petrolisthes</taxon>
    </lineage>
</organism>
<feature type="non-terminal residue" evidence="1">
    <location>
        <position position="62"/>
    </location>
</feature>
<accession>A0AAE1EXI2</accession>
<dbReference type="Proteomes" id="UP001286313">
    <property type="component" value="Unassembled WGS sequence"/>
</dbReference>
<reference evidence="1" key="1">
    <citation type="submission" date="2023-10" db="EMBL/GenBank/DDBJ databases">
        <title>Genome assemblies of two species of porcelain crab, Petrolisthes cinctipes and Petrolisthes manimaculis (Anomura: Porcellanidae).</title>
        <authorList>
            <person name="Angst P."/>
        </authorList>
    </citation>
    <scope>NUCLEOTIDE SEQUENCE</scope>
    <source>
        <strain evidence="1">PB745_01</strain>
        <tissue evidence="1">Gill</tissue>
    </source>
</reference>
<keyword evidence="2" id="KW-1185">Reference proteome</keyword>
<protein>
    <submittedName>
        <fullName evidence="1">Uncharacterized protein</fullName>
    </submittedName>
</protein>
<comment type="caution">
    <text evidence="1">The sequence shown here is derived from an EMBL/GenBank/DDBJ whole genome shotgun (WGS) entry which is preliminary data.</text>
</comment>